<accession>A0A176X8A8</accession>
<dbReference type="AlphaFoldDB" id="A0A176X8A8"/>
<dbReference type="RefSeq" id="WP_063949719.1">
    <property type="nucleotide sequence ID" value="NZ_CP072308.1"/>
</dbReference>
<dbReference type="PANTHER" id="PTHR30033:SF1">
    <property type="entry name" value="FLAGELLAR HOOK-ASSOCIATED PROTEIN 1"/>
    <property type="match status" value="1"/>
</dbReference>
<proteinExistence type="inferred from homology"/>
<keyword evidence="9" id="KW-0969">Cilium</keyword>
<evidence type="ECO:0000313" key="10">
    <source>
        <dbReference type="Proteomes" id="UP000077098"/>
    </source>
</evidence>
<name>A0A176X8A8_AGRTU</name>
<gene>
    <name evidence="9" type="ORF">A7J57_05500</name>
</gene>
<evidence type="ECO:0000256" key="2">
    <source>
        <dbReference type="ARBA" id="ARBA00004613"/>
    </source>
</evidence>
<dbReference type="EMBL" id="LXPS01000022">
    <property type="protein sequence ID" value="OAE43712.1"/>
    <property type="molecule type" value="Genomic_DNA"/>
</dbReference>
<evidence type="ECO:0000256" key="4">
    <source>
        <dbReference type="ARBA" id="ARBA00016244"/>
    </source>
</evidence>
<comment type="subcellular location">
    <subcellularLocation>
        <location evidence="1">Bacterial flagellum</location>
    </subcellularLocation>
    <subcellularLocation>
        <location evidence="2">Secreted</location>
    </subcellularLocation>
</comment>
<evidence type="ECO:0000256" key="1">
    <source>
        <dbReference type="ARBA" id="ARBA00004365"/>
    </source>
</evidence>
<dbReference type="NCBIfam" id="TIGR02492">
    <property type="entry name" value="flgK_ends"/>
    <property type="match status" value="1"/>
</dbReference>
<dbReference type="GO" id="GO:0044780">
    <property type="term" value="P:bacterial-type flagellum assembly"/>
    <property type="evidence" value="ECO:0007669"/>
    <property type="project" value="InterPro"/>
</dbReference>
<evidence type="ECO:0000256" key="5">
    <source>
        <dbReference type="ARBA" id="ARBA00022525"/>
    </source>
</evidence>
<keyword evidence="6" id="KW-0975">Bacterial flagellum</keyword>
<evidence type="ECO:0000313" key="9">
    <source>
        <dbReference type="EMBL" id="OAE43712.1"/>
    </source>
</evidence>
<comment type="similarity">
    <text evidence="3">Belongs to the flagella basal body rod proteins family.</text>
</comment>
<feature type="domain" description="Flagellar basal-body/hook protein C-terminal" evidence="7">
    <location>
        <begin position="449"/>
        <end position="490"/>
    </location>
</feature>
<keyword evidence="9" id="KW-0966">Cell projection</keyword>
<dbReference type="GO" id="GO:0005576">
    <property type="term" value="C:extracellular region"/>
    <property type="evidence" value="ECO:0007669"/>
    <property type="project" value="UniProtKB-SubCell"/>
</dbReference>
<keyword evidence="9" id="KW-0282">Flagellum</keyword>
<dbReference type="Pfam" id="PF06429">
    <property type="entry name" value="Flg_bbr_C"/>
    <property type="match status" value="1"/>
</dbReference>
<dbReference type="InterPro" id="IPR053927">
    <property type="entry name" value="FlgK_helical"/>
</dbReference>
<organism evidence="9 10">
    <name type="scientific">Agrobacterium tumefaciens</name>
    <dbReference type="NCBI Taxonomy" id="358"/>
    <lineage>
        <taxon>Bacteria</taxon>
        <taxon>Pseudomonadati</taxon>
        <taxon>Pseudomonadota</taxon>
        <taxon>Alphaproteobacteria</taxon>
        <taxon>Hyphomicrobiales</taxon>
        <taxon>Rhizobiaceae</taxon>
        <taxon>Rhizobium/Agrobacterium group</taxon>
        <taxon>Agrobacterium</taxon>
        <taxon>Agrobacterium tumefaciens complex</taxon>
    </lineage>
</organism>
<dbReference type="Pfam" id="PF22638">
    <property type="entry name" value="FlgK_D1"/>
    <property type="match status" value="1"/>
</dbReference>
<reference evidence="9 10" key="1">
    <citation type="submission" date="2016-05" db="EMBL/GenBank/DDBJ databases">
        <authorList>
            <person name="Lavstsen T."/>
            <person name="Jespersen J.S."/>
        </authorList>
    </citation>
    <scope>NUCLEOTIDE SEQUENCE [LARGE SCALE GENOMIC DNA]</scope>
    <source>
        <strain evidence="9 10">KCJ1736</strain>
    </source>
</reference>
<dbReference type="SUPFAM" id="SSF64518">
    <property type="entry name" value="Phase 1 flagellin"/>
    <property type="match status" value="1"/>
</dbReference>
<protein>
    <recommendedName>
        <fullName evidence="4">Flagellar hook-associated protein 1</fullName>
    </recommendedName>
</protein>
<dbReference type="PANTHER" id="PTHR30033">
    <property type="entry name" value="FLAGELLAR HOOK-ASSOCIATED PROTEIN 1"/>
    <property type="match status" value="1"/>
</dbReference>
<dbReference type="GO" id="GO:0005198">
    <property type="term" value="F:structural molecule activity"/>
    <property type="evidence" value="ECO:0007669"/>
    <property type="project" value="InterPro"/>
</dbReference>
<dbReference type="InterPro" id="IPR010930">
    <property type="entry name" value="Flg_bb/hook_C_dom"/>
</dbReference>
<evidence type="ECO:0000256" key="6">
    <source>
        <dbReference type="ARBA" id="ARBA00023143"/>
    </source>
</evidence>
<feature type="domain" description="Flagellar hook-associated protein FlgK helical" evidence="8">
    <location>
        <begin position="88"/>
        <end position="302"/>
    </location>
</feature>
<evidence type="ECO:0000256" key="3">
    <source>
        <dbReference type="ARBA" id="ARBA00009677"/>
    </source>
</evidence>
<keyword evidence="5" id="KW-0964">Secreted</keyword>
<dbReference type="Proteomes" id="UP000077098">
    <property type="component" value="Unassembled WGS sequence"/>
</dbReference>
<dbReference type="GO" id="GO:0009424">
    <property type="term" value="C:bacterial-type flagellum hook"/>
    <property type="evidence" value="ECO:0007669"/>
    <property type="project" value="InterPro"/>
</dbReference>
<comment type="caution">
    <text evidence="9">The sequence shown here is derived from an EMBL/GenBank/DDBJ whole genome shotgun (WGS) entry which is preliminary data.</text>
</comment>
<evidence type="ECO:0000259" key="7">
    <source>
        <dbReference type="Pfam" id="PF06429"/>
    </source>
</evidence>
<dbReference type="InterPro" id="IPR002371">
    <property type="entry name" value="FlgK"/>
</dbReference>
<sequence length="492" mass="51603">MSLTSAMNTAQSIFNNTGKQTDVTSKNIANVGNANYVKRTAILGTTMAGASIVSNGRAQNESLLRQTISSSSLATGQSAVLSGLEEMKSIFGGNNYESSPANYMKELLKSLDGYAAKPSDAALAATAVTSATDVASSLNKASSELQAMRLRADKEMALQVDKLNGLLAKFEEANNEVKAQTAIGGDPSDALDQRETLLKDISSIIGINVVNRPNNDVALYTTDGATLFEIVPRKVTFNVQPGYDATTTGNAIYVDGVALKAATGANTTAAGSLQGLMQVRDDLAPTMQSQLDEIARGLITMFAEKPADATSGLPNMPGLFTYGSPLATTIPADGIVSPGLAASITVNPALIISKGGNPELLRDGGINGTDYVINTATSGGTGFSTLIRSYVTAFDAPMNFAASTRIDTNTSILKYGTNSMGWLEQERSGATSANEAKSALYERSATSYSNNTAVSLDEELSLLMDIEQSYKAATKLVTTVDEMLKSLMDMVR</sequence>
<evidence type="ECO:0000259" key="8">
    <source>
        <dbReference type="Pfam" id="PF22638"/>
    </source>
</evidence>